<dbReference type="Pfam" id="PF00067">
    <property type="entry name" value="p450"/>
    <property type="match status" value="1"/>
</dbReference>
<dbReference type="PANTHER" id="PTHR47947">
    <property type="entry name" value="CYTOCHROME P450 82C3-RELATED"/>
    <property type="match status" value="1"/>
</dbReference>
<evidence type="ECO:0000256" key="5">
    <source>
        <dbReference type="ARBA" id="ARBA00023004"/>
    </source>
</evidence>
<gene>
    <name evidence="7" type="ORF">CRG98_049462</name>
</gene>
<dbReference type="InterPro" id="IPR001128">
    <property type="entry name" value="Cyt_P450"/>
</dbReference>
<dbReference type="SUPFAM" id="SSF48264">
    <property type="entry name" value="Cytochrome P450"/>
    <property type="match status" value="1"/>
</dbReference>
<dbReference type="GO" id="GO:0005506">
    <property type="term" value="F:iron ion binding"/>
    <property type="evidence" value="ECO:0007669"/>
    <property type="project" value="InterPro"/>
</dbReference>
<dbReference type="GO" id="GO:0046246">
    <property type="term" value="P:terpene biosynthetic process"/>
    <property type="evidence" value="ECO:0007669"/>
    <property type="project" value="TreeGrafter"/>
</dbReference>
<dbReference type="GO" id="GO:0020037">
    <property type="term" value="F:heme binding"/>
    <property type="evidence" value="ECO:0007669"/>
    <property type="project" value="InterPro"/>
</dbReference>
<dbReference type="Gene3D" id="1.10.630.10">
    <property type="entry name" value="Cytochrome P450"/>
    <property type="match status" value="1"/>
</dbReference>
<evidence type="ECO:0000256" key="1">
    <source>
        <dbReference type="ARBA" id="ARBA00010617"/>
    </source>
</evidence>
<reference evidence="7 8" key="1">
    <citation type="submission" date="2017-11" db="EMBL/GenBank/DDBJ databases">
        <title>De-novo sequencing of pomegranate (Punica granatum L.) genome.</title>
        <authorList>
            <person name="Akparov Z."/>
            <person name="Amiraslanov A."/>
            <person name="Hajiyeva S."/>
            <person name="Abbasov M."/>
            <person name="Kaur K."/>
            <person name="Hamwieh A."/>
            <person name="Solovyev V."/>
            <person name="Salamov A."/>
            <person name="Braich B."/>
            <person name="Kosarev P."/>
            <person name="Mahmoud A."/>
            <person name="Hajiyev E."/>
            <person name="Babayeva S."/>
            <person name="Izzatullayeva V."/>
            <person name="Mammadov A."/>
            <person name="Mammadov A."/>
            <person name="Sharifova S."/>
            <person name="Ojaghi J."/>
            <person name="Eynullazada K."/>
            <person name="Bayramov B."/>
            <person name="Abdulazimova A."/>
            <person name="Shahmuradov I."/>
        </authorList>
    </citation>
    <scope>NUCLEOTIDE SEQUENCE [LARGE SCALE GENOMIC DNA]</scope>
    <source>
        <strain evidence="8">cv. AG2017</strain>
        <tissue evidence="7">Leaf</tissue>
    </source>
</reference>
<dbReference type="Proteomes" id="UP000233551">
    <property type="component" value="Unassembled WGS sequence"/>
</dbReference>
<feature type="non-terminal residue" evidence="7">
    <location>
        <position position="105"/>
    </location>
</feature>
<dbReference type="GO" id="GO:0004497">
    <property type="term" value="F:monooxygenase activity"/>
    <property type="evidence" value="ECO:0007669"/>
    <property type="project" value="UniProtKB-KW"/>
</dbReference>
<dbReference type="InterPro" id="IPR050651">
    <property type="entry name" value="Plant_Cytochrome_P450_Monoox"/>
</dbReference>
<accession>A0A2I0HEP5</accession>
<keyword evidence="4" id="KW-0560">Oxidoreductase</keyword>
<proteinExistence type="inferred from homology"/>
<organism evidence="7 8">
    <name type="scientific">Punica granatum</name>
    <name type="common">Pomegranate</name>
    <dbReference type="NCBI Taxonomy" id="22663"/>
    <lineage>
        <taxon>Eukaryota</taxon>
        <taxon>Viridiplantae</taxon>
        <taxon>Streptophyta</taxon>
        <taxon>Embryophyta</taxon>
        <taxon>Tracheophyta</taxon>
        <taxon>Spermatophyta</taxon>
        <taxon>Magnoliopsida</taxon>
        <taxon>eudicotyledons</taxon>
        <taxon>Gunneridae</taxon>
        <taxon>Pentapetalae</taxon>
        <taxon>rosids</taxon>
        <taxon>malvids</taxon>
        <taxon>Myrtales</taxon>
        <taxon>Lythraceae</taxon>
        <taxon>Punica</taxon>
    </lineage>
</organism>
<sequence length="105" mass="12318">MADCYGPAFSIRLGAHQNLVISSWELVKDCFTTNDRVFATRPRSLAVKLMAYDHAMLGFAPYGPYWRDMRKLAVVELLSNHRLEQLRPVRETEINLFLRDLYKLW</sequence>
<protein>
    <submittedName>
        <fullName evidence="7">Uncharacterized protein</fullName>
    </submittedName>
</protein>
<dbReference type="InterPro" id="IPR036396">
    <property type="entry name" value="Cyt_P450_sf"/>
</dbReference>
<keyword evidence="6" id="KW-0503">Monooxygenase</keyword>
<dbReference type="STRING" id="22663.A0A2I0HEP5"/>
<evidence type="ECO:0000313" key="7">
    <source>
        <dbReference type="EMBL" id="PKI18264.1"/>
    </source>
</evidence>
<dbReference type="AlphaFoldDB" id="A0A2I0HEP5"/>
<dbReference type="EMBL" id="PGOL01040113">
    <property type="protein sequence ID" value="PKI18264.1"/>
    <property type="molecule type" value="Genomic_DNA"/>
</dbReference>
<keyword evidence="8" id="KW-1185">Reference proteome</keyword>
<keyword evidence="2" id="KW-0349">Heme</keyword>
<comment type="caution">
    <text evidence="7">The sequence shown here is derived from an EMBL/GenBank/DDBJ whole genome shotgun (WGS) entry which is preliminary data.</text>
</comment>
<dbReference type="PANTHER" id="PTHR47947:SF8">
    <property type="entry name" value="CYTOCHROME P450 82C4-LIKE"/>
    <property type="match status" value="1"/>
</dbReference>
<dbReference type="GO" id="GO:0016705">
    <property type="term" value="F:oxidoreductase activity, acting on paired donors, with incorporation or reduction of molecular oxygen"/>
    <property type="evidence" value="ECO:0007669"/>
    <property type="project" value="InterPro"/>
</dbReference>
<keyword evidence="3" id="KW-0479">Metal-binding</keyword>
<evidence type="ECO:0000256" key="6">
    <source>
        <dbReference type="ARBA" id="ARBA00023033"/>
    </source>
</evidence>
<comment type="similarity">
    <text evidence="1">Belongs to the cytochrome P450 family.</text>
</comment>
<evidence type="ECO:0000256" key="2">
    <source>
        <dbReference type="ARBA" id="ARBA00022617"/>
    </source>
</evidence>
<keyword evidence="5" id="KW-0408">Iron</keyword>
<evidence type="ECO:0000256" key="3">
    <source>
        <dbReference type="ARBA" id="ARBA00022723"/>
    </source>
</evidence>
<evidence type="ECO:0000256" key="4">
    <source>
        <dbReference type="ARBA" id="ARBA00023002"/>
    </source>
</evidence>
<name>A0A2I0HEP5_PUNGR</name>
<evidence type="ECO:0000313" key="8">
    <source>
        <dbReference type="Proteomes" id="UP000233551"/>
    </source>
</evidence>